<feature type="region of interest" description="Disordered" evidence="1">
    <location>
        <begin position="1"/>
        <end position="22"/>
    </location>
</feature>
<dbReference type="Proteomes" id="UP000541444">
    <property type="component" value="Unassembled WGS sequence"/>
</dbReference>
<evidence type="ECO:0000313" key="3">
    <source>
        <dbReference type="Proteomes" id="UP000541444"/>
    </source>
</evidence>
<accession>A0A7J7N890</accession>
<gene>
    <name evidence="2" type="ORF">GIB67_025118</name>
</gene>
<sequence>RTPTLEIRTSLKARDFASHTPQPQIGRYIIPRNISNNTPSTKQQWEFPYFDSQNTVSGIPL</sequence>
<dbReference type="AlphaFoldDB" id="A0A7J7N890"/>
<proteinExistence type="predicted"/>
<keyword evidence="3" id="KW-1185">Reference proteome</keyword>
<comment type="caution">
    <text evidence="2">The sequence shown here is derived from an EMBL/GenBank/DDBJ whole genome shotgun (WGS) entry which is preliminary data.</text>
</comment>
<protein>
    <submittedName>
        <fullName evidence="2">Uncharacterized protein</fullName>
    </submittedName>
</protein>
<organism evidence="2 3">
    <name type="scientific">Kingdonia uniflora</name>
    <dbReference type="NCBI Taxonomy" id="39325"/>
    <lineage>
        <taxon>Eukaryota</taxon>
        <taxon>Viridiplantae</taxon>
        <taxon>Streptophyta</taxon>
        <taxon>Embryophyta</taxon>
        <taxon>Tracheophyta</taxon>
        <taxon>Spermatophyta</taxon>
        <taxon>Magnoliopsida</taxon>
        <taxon>Ranunculales</taxon>
        <taxon>Circaeasteraceae</taxon>
        <taxon>Kingdonia</taxon>
    </lineage>
</organism>
<dbReference type="EMBL" id="JACGCM010000999">
    <property type="protein sequence ID" value="KAF6163254.1"/>
    <property type="molecule type" value="Genomic_DNA"/>
</dbReference>
<evidence type="ECO:0000313" key="2">
    <source>
        <dbReference type="EMBL" id="KAF6163254.1"/>
    </source>
</evidence>
<evidence type="ECO:0000256" key="1">
    <source>
        <dbReference type="SAM" id="MobiDB-lite"/>
    </source>
</evidence>
<name>A0A7J7N890_9MAGN</name>
<feature type="non-terminal residue" evidence="2">
    <location>
        <position position="1"/>
    </location>
</feature>
<reference evidence="2 3" key="1">
    <citation type="journal article" date="2020" name="IScience">
        <title>Genome Sequencing of the Endangered Kingdonia uniflora (Circaeasteraceae, Ranunculales) Reveals Potential Mechanisms of Evolutionary Specialization.</title>
        <authorList>
            <person name="Sun Y."/>
            <person name="Deng T."/>
            <person name="Zhang A."/>
            <person name="Moore M.J."/>
            <person name="Landis J.B."/>
            <person name="Lin N."/>
            <person name="Zhang H."/>
            <person name="Zhang X."/>
            <person name="Huang J."/>
            <person name="Zhang X."/>
            <person name="Sun H."/>
            <person name="Wang H."/>
        </authorList>
    </citation>
    <scope>NUCLEOTIDE SEQUENCE [LARGE SCALE GENOMIC DNA]</scope>
    <source>
        <strain evidence="2">TB1705</strain>
        <tissue evidence="2">Leaf</tissue>
    </source>
</reference>